<dbReference type="SUPFAM" id="SSF90112">
    <property type="entry name" value="Neurotransmitter-gated ion-channel transmembrane pore"/>
    <property type="match status" value="1"/>
</dbReference>
<evidence type="ECO:0000313" key="8">
    <source>
        <dbReference type="Proteomes" id="UP000515154"/>
    </source>
</evidence>
<dbReference type="InterPro" id="IPR006029">
    <property type="entry name" value="Neurotrans-gated_channel_TM"/>
</dbReference>
<dbReference type="GO" id="GO:0016020">
    <property type="term" value="C:membrane"/>
    <property type="evidence" value="ECO:0007669"/>
    <property type="project" value="UniProtKB-SubCell"/>
</dbReference>
<dbReference type="InterPro" id="IPR036719">
    <property type="entry name" value="Neuro-gated_channel_TM_sf"/>
</dbReference>
<evidence type="ECO:0000313" key="9">
    <source>
        <dbReference type="RefSeq" id="XP_029646611.1"/>
    </source>
</evidence>
<dbReference type="InterPro" id="IPR036734">
    <property type="entry name" value="Neur_chan_lig-bd_sf"/>
</dbReference>
<organism evidence="8 9">
    <name type="scientific">Octopus sinensis</name>
    <name type="common">East Asian common octopus</name>
    <dbReference type="NCBI Taxonomy" id="2607531"/>
    <lineage>
        <taxon>Eukaryota</taxon>
        <taxon>Metazoa</taxon>
        <taxon>Spiralia</taxon>
        <taxon>Lophotrochozoa</taxon>
        <taxon>Mollusca</taxon>
        <taxon>Cephalopoda</taxon>
        <taxon>Coleoidea</taxon>
        <taxon>Octopodiformes</taxon>
        <taxon>Octopoda</taxon>
        <taxon>Incirrata</taxon>
        <taxon>Octopodidae</taxon>
        <taxon>Octopus</taxon>
    </lineage>
</organism>
<keyword evidence="3 5" id="KW-1133">Transmembrane helix</keyword>
<dbReference type="PANTHER" id="PTHR18945">
    <property type="entry name" value="NEUROTRANSMITTER GATED ION CHANNEL"/>
    <property type="match status" value="1"/>
</dbReference>
<evidence type="ECO:0000256" key="4">
    <source>
        <dbReference type="ARBA" id="ARBA00023136"/>
    </source>
</evidence>
<gene>
    <name evidence="9" type="primary">LOC115220602</name>
</gene>
<accession>A0A6P7TA59</accession>
<dbReference type="Pfam" id="PF02931">
    <property type="entry name" value="Neur_chan_LBD"/>
    <property type="match status" value="1"/>
</dbReference>
<dbReference type="InterPro" id="IPR006202">
    <property type="entry name" value="Neur_chan_lig-bd"/>
</dbReference>
<keyword evidence="2 5" id="KW-0812">Transmembrane</keyword>
<evidence type="ECO:0000259" key="6">
    <source>
        <dbReference type="Pfam" id="PF02931"/>
    </source>
</evidence>
<name>A0A6P7TA59_9MOLL</name>
<feature type="transmembrane region" description="Helical" evidence="5">
    <location>
        <begin position="237"/>
        <end position="260"/>
    </location>
</feature>
<dbReference type="GO" id="GO:0005230">
    <property type="term" value="F:extracellular ligand-gated monoatomic ion channel activity"/>
    <property type="evidence" value="ECO:0007669"/>
    <property type="project" value="InterPro"/>
</dbReference>
<feature type="transmembrane region" description="Helical" evidence="5">
    <location>
        <begin position="185"/>
        <end position="202"/>
    </location>
</feature>
<feature type="domain" description="Neurotransmitter-gated ion-channel ligand-binding" evidence="6">
    <location>
        <begin position="7"/>
        <end position="134"/>
    </location>
</feature>
<keyword evidence="4 5" id="KW-0472">Membrane</keyword>
<dbReference type="Gene3D" id="2.70.170.10">
    <property type="entry name" value="Neurotransmitter-gated ion-channel ligand-binding domain"/>
    <property type="match status" value="1"/>
</dbReference>
<dbReference type="PROSITE" id="PS00236">
    <property type="entry name" value="NEUROTR_ION_CHANNEL"/>
    <property type="match status" value="1"/>
</dbReference>
<dbReference type="AlphaFoldDB" id="A0A6P7TA59"/>
<evidence type="ECO:0000256" key="5">
    <source>
        <dbReference type="SAM" id="Phobius"/>
    </source>
</evidence>
<dbReference type="RefSeq" id="XP_029646611.1">
    <property type="nucleotide sequence ID" value="XM_029790751.1"/>
</dbReference>
<dbReference type="CDD" id="cd19051">
    <property type="entry name" value="LGIC_TM_cation"/>
    <property type="match status" value="1"/>
</dbReference>
<protein>
    <submittedName>
        <fullName evidence="9">Acetylcholine receptor subunit beta-type unc-29-like</fullName>
    </submittedName>
</protein>
<evidence type="ECO:0000259" key="7">
    <source>
        <dbReference type="Pfam" id="PF02932"/>
    </source>
</evidence>
<dbReference type="GO" id="GO:0004888">
    <property type="term" value="F:transmembrane signaling receptor activity"/>
    <property type="evidence" value="ECO:0007669"/>
    <property type="project" value="InterPro"/>
</dbReference>
<dbReference type="SUPFAM" id="SSF63712">
    <property type="entry name" value="Nicotinic receptor ligand binding domain-like"/>
    <property type="match status" value="1"/>
</dbReference>
<reference evidence="9" key="1">
    <citation type="submission" date="2025-08" db="UniProtKB">
        <authorList>
            <consortium name="RefSeq"/>
        </authorList>
    </citation>
    <scope>IDENTIFICATION</scope>
</reference>
<sequence length="330" mass="37460">MNDNFGNLKINVSLDIREIIELDISKGVLTSNLVFGAKWYDINLAWNKTLKGNISRVTIKASAIWHPIIQICNSVTGKSKFDEDKKVTVRHDGIVFLYTEKIFHTYCKINMEKYPFDAHMCHLEICMEEKTRSEAVISSCTYDLGPQNEFHEWEFLFSNSTESKFTATAVIRAKRKITLVTVTKVIPVIMLTILILAVYLLPAESGEKVSYAVTLFLSNIVLLSEASQLMSNNSRTFSIYLVYLLFLTTISGFSCFASIISTNKVKITKISPEPSTSQRKTCIRESPDEENTQGKFADVFKRMIRGGKKYIFFSVTIMSLLLIIIFGLLM</sequence>
<evidence type="ECO:0000256" key="1">
    <source>
        <dbReference type="ARBA" id="ARBA00004141"/>
    </source>
</evidence>
<evidence type="ECO:0000256" key="3">
    <source>
        <dbReference type="ARBA" id="ARBA00022989"/>
    </source>
</evidence>
<dbReference type="KEGG" id="osn:115220602"/>
<keyword evidence="8" id="KW-1185">Reference proteome</keyword>
<dbReference type="InterPro" id="IPR018000">
    <property type="entry name" value="Neurotransmitter_ion_chnl_CS"/>
</dbReference>
<evidence type="ECO:0000256" key="2">
    <source>
        <dbReference type="ARBA" id="ARBA00022692"/>
    </source>
</evidence>
<dbReference type="Proteomes" id="UP000515154">
    <property type="component" value="Linkage group LG16"/>
</dbReference>
<dbReference type="Gene3D" id="1.20.58.390">
    <property type="entry name" value="Neurotransmitter-gated ion-channel transmembrane domain"/>
    <property type="match status" value="1"/>
</dbReference>
<dbReference type="Pfam" id="PF02932">
    <property type="entry name" value="Neur_chan_memb"/>
    <property type="match status" value="1"/>
</dbReference>
<feature type="domain" description="Neurotransmitter-gated ion-channel transmembrane" evidence="7">
    <location>
        <begin position="185"/>
        <end position="263"/>
    </location>
</feature>
<dbReference type="InterPro" id="IPR038050">
    <property type="entry name" value="Neuro_actylchol_rec"/>
</dbReference>
<feature type="transmembrane region" description="Helical" evidence="5">
    <location>
        <begin position="310"/>
        <end position="329"/>
    </location>
</feature>
<proteinExistence type="predicted"/>
<comment type="subcellular location">
    <subcellularLocation>
        <location evidence="1">Membrane</location>
        <topology evidence="1">Multi-pass membrane protein</topology>
    </subcellularLocation>
</comment>
<dbReference type="CDD" id="cd18989">
    <property type="entry name" value="LGIC_ECD_cation"/>
    <property type="match status" value="1"/>
</dbReference>
<dbReference type="InterPro" id="IPR006201">
    <property type="entry name" value="Neur_channel"/>
</dbReference>